<dbReference type="Gene3D" id="3.40.630.30">
    <property type="match status" value="1"/>
</dbReference>
<dbReference type="InterPro" id="IPR017255">
    <property type="entry name" value="AcTrfase_GNAT_prd"/>
</dbReference>
<sequence>MAAYPAEHSGDPFASLTGQVFRPARQRPVRMRGVTEADLPELHRLDREVFQEVAYPYFMLRQLFDMYADHLLVLDDGEALQGYVLAGIGDDSGLGWVLGLGVARARRGEGLGRRLMLEILGRLRNDGIREVRLTVDPTNAAAIALYKSSGFAPATAEGGLRRNYFGPGEHRLVLGLSL</sequence>
<gene>
    <name evidence="4" type="ORF">RM764_28890</name>
</gene>
<dbReference type="InterPro" id="IPR016181">
    <property type="entry name" value="Acyl_CoA_acyltransferase"/>
</dbReference>
<dbReference type="EMBL" id="JAVREY010000045">
    <property type="protein sequence ID" value="MDT0466976.1"/>
    <property type="molecule type" value="Genomic_DNA"/>
</dbReference>
<dbReference type="Pfam" id="PF00583">
    <property type="entry name" value="Acetyltransf_1"/>
    <property type="match status" value="1"/>
</dbReference>
<comment type="caution">
    <text evidence="4">The sequence shown here is derived from an EMBL/GenBank/DDBJ whole genome shotgun (WGS) entry which is preliminary data.</text>
</comment>
<dbReference type="PANTHER" id="PTHR43420">
    <property type="entry name" value="ACETYLTRANSFERASE"/>
    <property type="match status" value="1"/>
</dbReference>
<evidence type="ECO:0000259" key="3">
    <source>
        <dbReference type="PROSITE" id="PS51186"/>
    </source>
</evidence>
<feature type="domain" description="N-acetyltransferase" evidence="3">
    <location>
        <begin position="29"/>
        <end position="178"/>
    </location>
</feature>
<dbReference type="PANTHER" id="PTHR43420:SF12">
    <property type="entry name" value="N-ACETYLTRANSFERASE DOMAIN-CONTAINING PROTEIN"/>
    <property type="match status" value="1"/>
</dbReference>
<evidence type="ECO:0000256" key="2">
    <source>
        <dbReference type="ARBA" id="ARBA00023315"/>
    </source>
</evidence>
<accession>A0ABU2U185</accession>
<keyword evidence="1 4" id="KW-0808">Transferase</keyword>
<dbReference type="PIRSF" id="PIRSF037663">
    <property type="entry name" value="Acetyltransf_GNAT_prd"/>
    <property type="match status" value="1"/>
</dbReference>
<evidence type="ECO:0000313" key="5">
    <source>
        <dbReference type="Proteomes" id="UP001183809"/>
    </source>
</evidence>
<dbReference type="RefSeq" id="WP_311698437.1">
    <property type="nucleotide sequence ID" value="NZ_JAVREY010000045.1"/>
</dbReference>
<dbReference type="PROSITE" id="PS51186">
    <property type="entry name" value="GNAT"/>
    <property type="match status" value="1"/>
</dbReference>
<organism evidence="4 5">
    <name type="scientific">Streptomyces gibsoniae</name>
    <dbReference type="NCBI Taxonomy" id="3075529"/>
    <lineage>
        <taxon>Bacteria</taxon>
        <taxon>Bacillati</taxon>
        <taxon>Actinomycetota</taxon>
        <taxon>Actinomycetes</taxon>
        <taxon>Kitasatosporales</taxon>
        <taxon>Streptomycetaceae</taxon>
        <taxon>Streptomyces</taxon>
    </lineage>
</organism>
<evidence type="ECO:0000256" key="1">
    <source>
        <dbReference type="ARBA" id="ARBA00022679"/>
    </source>
</evidence>
<keyword evidence="2 4" id="KW-0012">Acyltransferase</keyword>
<dbReference type="SUPFAM" id="SSF55729">
    <property type="entry name" value="Acyl-CoA N-acyltransferases (Nat)"/>
    <property type="match status" value="1"/>
</dbReference>
<dbReference type="CDD" id="cd04301">
    <property type="entry name" value="NAT_SF"/>
    <property type="match status" value="1"/>
</dbReference>
<dbReference type="Proteomes" id="UP001183809">
    <property type="component" value="Unassembled WGS sequence"/>
</dbReference>
<dbReference type="EC" id="2.3.1.-" evidence="4"/>
<protein>
    <submittedName>
        <fullName evidence="4">GNAT family N-acetyltransferase</fullName>
        <ecNumber evidence="4">2.3.1.-</ecNumber>
    </submittedName>
</protein>
<name>A0ABU2U185_9ACTN</name>
<evidence type="ECO:0000313" key="4">
    <source>
        <dbReference type="EMBL" id="MDT0466976.1"/>
    </source>
</evidence>
<reference evidence="5" key="1">
    <citation type="submission" date="2023-07" db="EMBL/GenBank/DDBJ databases">
        <title>30 novel species of actinomycetes from the DSMZ collection.</title>
        <authorList>
            <person name="Nouioui I."/>
        </authorList>
    </citation>
    <scope>NUCLEOTIDE SEQUENCE [LARGE SCALE GENOMIC DNA]</scope>
    <source>
        <strain evidence="5">DSM 41699</strain>
    </source>
</reference>
<keyword evidence="5" id="KW-1185">Reference proteome</keyword>
<dbReference type="InterPro" id="IPR000182">
    <property type="entry name" value="GNAT_dom"/>
</dbReference>
<dbReference type="InterPro" id="IPR050680">
    <property type="entry name" value="YpeA/RimI_acetyltransf"/>
</dbReference>
<dbReference type="GO" id="GO:0016746">
    <property type="term" value="F:acyltransferase activity"/>
    <property type="evidence" value="ECO:0007669"/>
    <property type="project" value="UniProtKB-KW"/>
</dbReference>
<proteinExistence type="predicted"/>